<gene>
    <name evidence="1" type="ORF">PSLUR01_00158</name>
</gene>
<dbReference type="EMBL" id="LT603033">
    <property type="protein sequence ID" value="SCA80135.1"/>
    <property type="molecule type" value="Genomic_DNA"/>
</dbReference>
<accession>A0A1C3S641</accession>
<dbReference type="Proteomes" id="UP000279386">
    <property type="component" value="Segment"/>
</dbReference>
<evidence type="ECO:0000313" key="1">
    <source>
        <dbReference type="EMBL" id="SCA80135.1"/>
    </source>
</evidence>
<sequence length="62" mass="7452">MNTFEYYFNKLSSIEQQMHNSYIKHYQSSVPEIKNISIEVITDRVLSSERYMYIDVLKLISI</sequence>
<organism evidence="1 2">
    <name type="scientific">Escherichia phage vB_Eco_slurp01</name>
    <dbReference type="NCBI Taxonomy" id="1874688"/>
    <lineage>
        <taxon>Viruses</taxon>
        <taxon>Duplodnaviria</taxon>
        <taxon>Heunggongvirae</taxon>
        <taxon>Uroviricota</taxon>
        <taxon>Caudoviricetes</taxon>
        <taxon>Asteriusvirus</taxon>
        <taxon>Asteriusvirus PBECO4</taxon>
    </lineage>
</organism>
<proteinExistence type="predicted"/>
<name>A0A1C3S641_9CAUD</name>
<protein>
    <submittedName>
        <fullName evidence="1">Uncharacterized protein</fullName>
    </submittedName>
</protein>
<evidence type="ECO:0000313" key="2">
    <source>
        <dbReference type="Proteomes" id="UP000279386"/>
    </source>
</evidence>
<reference evidence="1 2" key="1">
    <citation type="submission" date="2016-07" db="EMBL/GenBank/DDBJ databases">
        <authorList>
            <person name="Millard A."/>
        </authorList>
    </citation>
    <scope>NUCLEOTIDE SEQUENCE [LARGE SCALE GENOMIC DNA]</scope>
</reference>